<dbReference type="NCBIfam" id="NF008286">
    <property type="entry name" value="PRK11064.1"/>
    <property type="match status" value="1"/>
</dbReference>
<dbReference type="EMBL" id="JBHRSB010000001">
    <property type="protein sequence ID" value="MFC2998338.1"/>
    <property type="molecule type" value="Genomic_DNA"/>
</dbReference>
<sequence>MQRLCVMGLGYIGLPAAAMLASRGHSVIGCDTDLGVVAAVAAGQAHFREPDLDMLLAAAVTTGRLTAQAVPAPADVFVIAVPTPLGAGNRPDLSCVEAATDAIAPFLAPGNLVILESTCPVGTTEALAGRLAAARPDLCFPSRGGAAPPGCVHLAHCPERVLPGSMLRELVANDRIIGGLTPACAERARALYAGFVTGRCWLTDSRTAELAKLAENAFRDLNIAFANELAGICRGLEVDPWAAIALANRHPRVSILRPGPGVGGHCIAVDPWFLAEAAPDHSPLIRTARAVNEARPGQVVAEIRALAPPGATVACLGLTYKADVEDLRASPALAIAEALSREGTRRVLCCDPMLRALPPPLAGRAGVALVQPEAALAEAVVLAILVPHAAFRALPRAAFAGRLVVDAVGLLQPA</sequence>
<dbReference type="PIRSF" id="PIRSF500136">
    <property type="entry name" value="UDP_ManNAc_DH"/>
    <property type="match status" value="1"/>
</dbReference>
<dbReference type="PANTHER" id="PTHR43491">
    <property type="entry name" value="UDP-N-ACETYL-D-MANNOSAMINE DEHYDROGENASE"/>
    <property type="match status" value="1"/>
</dbReference>
<dbReference type="InterPro" id="IPR017476">
    <property type="entry name" value="UDP-Glc/GDP-Man"/>
</dbReference>
<protein>
    <submittedName>
        <fullName evidence="5">UDP-N-acetyl-D-mannosamine dehydrogenase</fullName>
        <ecNumber evidence="5">1.1.1.336</ecNumber>
    </submittedName>
</protein>
<dbReference type="Proteomes" id="UP001595420">
    <property type="component" value="Unassembled WGS sequence"/>
</dbReference>
<keyword evidence="6" id="KW-1185">Reference proteome</keyword>
<gene>
    <name evidence="5" type="primary">wecC</name>
    <name evidence="5" type="ORF">ACFOD3_00455</name>
</gene>
<evidence type="ECO:0000256" key="2">
    <source>
        <dbReference type="ARBA" id="ARBA00023027"/>
    </source>
</evidence>
<dbReference type="NCBIfam" id="TIGR03026">
    <property type="entry name" value="NDP-sugDHase"/>
    <property type="match status" value="1"/>
</dbReference>
<reference evidence="6" key="1">
    <citation type="journal article" date="2019" name="Int. J. Syst. Evol. Microbiol.">
        <title>The Global Catalogue of Microorganisms (GCM) 10K type strain sequencing project: providing services to taxonomists for standard genome sequencing and annotation.</title>
        <authorList>
            <consortium name="The Broad Institute Genomics Platform"/>
            <consortium name="The Broad Institute Genome Sequencing Center for Infectious Disease"/>
            <person name="Wu L."/>
            <person name="Ma J."/>
        </authorList>
    </citation>
    <scope>NUCLEOTIDE SEQUENCE [LARGE SCALE GENOMIC DNA]</scope>
    <source>
        <strain evidence="6">CGMCC 1.16855</strain>
    </source>
</reference>
<keyword evidence="1 5" id="KW-0560">Oxidoreductase</keyword>
<dbReference type="Pfam" id="PF03720">
    <property type="entry name" value="UDPG_MGDP_dh_C"/>
    <property type="match status" value="1"/>
</dbReference>
<evidence type="ECO:0000256" key="3">
    <source>
        <dbReference type="PIRNR" id="PIRNR000124"/>
    </source>
</evidence>
<dbReference type="Pfam" id="PF03721">
    <property type="entry name" value="UDPG_MGDP_dh_N"/>
    <property type="match status" value="1"/>
</dbReference>
<evidence type="ECO:0000259" key="4">
    <source>
        <dbReference type="SMART" id="SM00984"/>
    </source>
</evidence>
<dbReference type="EC" id="1.1.1.336" evidence="5"/>
<accession>A0ABV7BP86</accession>
<comment type="similarity">
    <text evidence="3">Belongs to the UDP-glucose/GDP-mannose dehydrogenase family.</text>
</comment>
<evidence type="ECO:0000313" key="5">
    <source>
        <dbReference type="EMBL" id="MFC2998338.1"/>
    </source>
</evidence>
<proteinExistence type="inferred from homology"/>
<dbReference type="PANTHER" id="PTHR43491:SF1">
    <property type="entry name" value="UDP-N-ACETYL-D-MANNOSAMINE DEHYDROGENASE"/>
    <property type="match status" value="1"/>
</dbReference>
<dbReference type="RefSeq" id="WP_216833722.1">
    <property type="nucleotide sequence ID" value="NZ_JAFNJS010000001.1"/>
</dbReference>
<dbReference type="InterPro" id="IPR001732">
    <property type="entry name" value="UDP-Glc/GDP-Man_DH_N"/>
</dbReference>
<dbReference type="InterPro" id="IPR014026">
    <property type="entry name" value="UDP-Glc/GDP-Man_DH_dimer"/>
</dbReference>
<feature type="domain" description="UDP-glucose/GDP-mannose dehydrogenase C-terminal" evidence="4">
    <location>
        <begin position="314"/>
        <end position="413"/>
    </location>
</feature>
<dbReference type="GO" id="GO:0089714">
    <property type="term" value="F:UDP-N-acetyl-D-mannosamine dehydrogenase activity"/>
    <property type="evidence" value="ECO:0007669"/>
    <property type="project" value="UniProtKB-EC"/>
</dbReference>
<comment type="caution">
    <text evidence="5">The sequence shown here is derived from an EMBL/GenBank/DDBJ whole genome shotgun (WGS) entry which is preliminary data.</text>
</comment>
<dbReference type="SMART" id="SM00984">
    <property type="entry name" value="UDPG_MGDP_dh_C"/>
    <property type="match status" value="1"/>
</dbReference>
<dbReference type="Pfam" id="PF00984">
    <property type="entry name" value="UDPG_MGDP_dh"/>
    <property type="match status" value="1"/>
</dbReference>
<evidence type="ECO:0000256" key="1">
    <source>
        <dbReference type="ARBA" id="ARBA00023002"/>
    </source>
</evidence>
<dbReference type="PIRSF" id="PIRSF000124">
    <property type="entry name" value="UDPglc_GDPman_dh"/>
    <property type="match status" value="1"/>
</dbReference>
<organism evidence="5 6">
    <name type="scientific">Falsiroseomonas tokyonensis</name>
    <dbReference type="NCBI Taxonomy" id="430521"/>
    <lineage>
        <taxon>Bacteria</taxon>
        <taxon>Pseudomonadati</taxon>
        <taxon>Pseudomonadota</taxon>
        <taxon>Alphaproteobacteria</taxon>
        <taxon>Acetobacterales</taxon>
        <taxon>Roseomonadaceae</taxon>
        <taxon>Falsiroseomonas</taxon>
    </lineage>
</organism>
<dbReference type="InterPro" id="IPR014027">
    <property type="entry name" value="UDP-Glc/GDP-Man_DH_C"/>
</dbReference>
<name>A0ABV7BP86_9PROT</name>
<keyword evidence="2" id="KW-0520">NAD</keyword>
<evidence type="ECO:0000313" key="6">
    <source>
        <dbReference type="Proteomes" id="UP001595420"/>
    </source>
</evidence>
<dbReference type="InterPro" id="IPR028359">
    <property type="entry name" value="UDP_ManNAc/GlcNAc_DH"/>
</dbReference>